<dbReference type="PANTHER" id="PTHR15364">
    <property type="entry name" value="2'-DEOXYNUCLEOSIDE 5'-PHOSPHATE N-HYDROLASE 1"/>
    <property type="match status" value="1"/>
</dbReference>
<name>A0A0R1F0U2_9LACO</name>
<dbReference type="SUPFAM" id="SSF52309">
    <property type="entry name" value="N-(deoxy)ribosyltransferase-like"/>
    <property type="match status" value="1"/>
</dbReference>
<dbReference type="GO" id="GO:0070694">
    <property type="term" value="F:5-hydroxymethyl-dUMP N-hydrolase activity"/>
    <property type="evidence" value="ECO:0007669"/>
    <property type="project" value="TreeGrafter"/>
</dbReference>
<dbReference type="InterPro" id="IPR007710">
    <property type="entry name" value="Nucleoside_deoxyribTrfase"/>
</dbReference>
<evidence type="ECO:0000313" key="1">
    <source>
        <dbReference type="EMBL" id="KRK15461.1"/>
    </source>
</evidence>
<dbReference type="GO" id="GO:0016740">
    <property type="term" value="F:transferase activity"/>
    <property type="evidence" value="ECO:0007669"/>
    <property type="project" value="UniProtKB-KW"/>
</dbReference>
<dbReference type="RefSeq" id="WP_010009456.1">
    <property type="nucleotide sequence ID" value="NZ_AZCN01000048.1"/>
</dbReference>
<accession>A0A0R1F0U2</accession>
<gene>
    <name evidence="1" type="ORF">FD22_GL001711</name>
</gene>
<reference evidence="1 2" key="1">
    <citation type="journal article" date="2015" name="Genome Announc.">
        <title>Expanding the biotechnology potential of lactobacilli through comparative genomics of 213 strains and associated genera.</title>
        <authorList>
            <person name="Sun Z."/>
            <person name="Harris H.M."/>
            <person name="McCann A."/>
            <person name="Guo C."/>
            <person name="Argimon S."/>
            <person name="Zhang W."/>
            <person name="Yang X."/>
            <person name="Jeffery I.B."/>
            <person name="Cooney J.C."/>
            <person name="Kagawa T.F."/>
            <person name="Liu W."/>
            <person name="Song Y."/>
            <person name="Salvetti E."/>
            <person name="Wrobel A."/>
            <person name="Rasinkangas P."/>
            <person name="Parkhill J."/>
            <person name="Rea M.C."/>
            <person name="O'Sullivan O."/>
            <person name="Ritari J."/>
            <person name="Douillard F.P."/>
            <person name="Paul Ross R."/>
            <person name="Yang R."/>
            <person name="Briner A.E."/>
            <person name="Felis G.E."/>
            <person name="de Vos W.M."/>
            <person name="Barrangou R."/>
            <person name="Klaenhammer T.R."/>
            <person name="Caufield P.W."/>
            <person name="Cui Y."/>
            <person name="Zhang H."/>
            <person name="O'Toole P.W."/>
        </authorList>
    </citation>
    <scope>NUCLEOTIDE SEQUENCE [LARGE SCALE GENOMIC DNA]</scope>
    <source>
        <strain evidence="1 2">DSM 20001</strain>
    </source>
</reference>
<sequence length="148" mass="16547">MAANIYLAAPFFNDEQIQRLQAVEKVLNANPSVGNVFVPMNDTNAAGLEFGTPQWRDLAYHEDLAGLTNADVVVAVYDYEATYSDPGTMFEIGYAVANKIPVLVYYENHQSVNLMIAQGLTYYCHQLAELRELNFVTLPEKPFTGEVF</sequence>
<comment type="caution">
    <text evidence="1">The sequence shown here is derived from an EMBL/GenBank/DDBJ whole genome shotgun (WGS) entry which is preliminary data.</text>
</comment>
<organism evidence="1 2">
    <name type="scientific">Loigolactobacillus coryniformis subsp. coryniformis KCTC 3167 = DSM 20001</name>
    <dbReference type="NCBI Taxonomy" id="913848"/>
    <lineage>
        <taxon>Bacteria</taxon>
        <taxon>Bacillati</taxon>
        <taxon>Bacillota</taxon>
        <taxon>Bacilli</taxon>
        <taxon>Lactobacillales</taxon>
        <taxon>Lactobacillaceae</taxon>
        <taxon>Loigolactobacillus</taxon>
    </lineage>
</organism>
<dbReference type="InterPro" id="IPR051239">
    <property type="entry name" value="2'-dNMP_N-hydrolase"/>
</dbReference>
<dbReference type="GO" id="GO:0009159">
    <property type="term" value="P:deoxyribonucleoside monophosphate catabolic process"/>
    <property type="evidence" value="ECO:0007669"/>
    <property type="project" value="TreeGrafter"/>
</dbReference>
<dbReference type="Proteomes" id="UP000051181">
    <property type="component" value="Unassembled WGS sequence"/>
</dbReference>
<keyword evidence="1" id="KW-0808">Transferase</keyword>
<dbReference type="eggNOG" id="COG3613">
    <property type="taxonomic scope" value="Bacteria"/>
</dbReference>
<dbReference type="Pfam" id="PF05014">
    <property type="entry name" value="Nuc_deoxyrib_tr"/>
    <property type="match status" value="1"/>
</dbReference>
<dbReference type="AlphaFoldDB" id="A0A0R1F0U2"/>
<evidence type="ECO:0000313" key="2">
    <source>
        <dbReference type="Proteomes" id="UP000051181"/>
    </source>
</evidence>
<dbReference type="PANTHER" id="PTHR15364:SF0">
    <property type="entry name" value="2'-DEOXYNUCLEOSIDE 5'-PHOSPHATE N-HYDROLASE 1"/>
    <property type="match status" value="1"/>
</dbReference>
<dbReference type="PATRIC" id="fig|913848.6.peg.1752"/>
<dbReference type="GeneID" id="65916652"/>
<proteinExistence type="predicted"/>
<dbReference type="Gene3D" id="3.40.50.450">
    <property type="match status" value="1"/>
</dbReference>
<protein>
    <submittedName>
        <fullName evidence="1">Nucleoside deoxyribosyltransferase</fullName>
    </submittedName>
</protein>
<dbReference type="EMBL" id="AZCN01000048">
    <property type="protein sequence ID" value="KRK15461.1"/>
    <property type="molecule type" value="Genomic_DNA"/>
</dbReference>